<dbReference type="GO" id="GO:0071949">
    <property type="term" value="F:FAD binding"/>
    <property type="evidence" value="ECO:0007669"/>
    <property type="project" value="TreeGrafter"/>
</dbReference>
<evidence type="ECO:0000256" key="11">
    <source>
        <dbReference type="ARBA" id="ARBA00048628"/>
    </source>
</evidence>
<dbReference type="EC" id="1.5.1.54" evidence="12"/>
<evidence type="ECO:0000256" key="8">
    <source>
        <dbReference type="ARBA" id="ARBA00023027"/>
    </source>
</evidence>
<dbReference type="InterPro" id="IPR004620">
    <property type="entry name" value="MTHF_reductase_bac"/>
</dbReference>
<keyword evidence="9" id="KW-0486">Methionine biosynthesis</keyword>
<keyword evidence="14" id="KW-1185">Reference proteome</keyword>
<dbReference type="CDD" id="cd00537">
    <property type="entry name" value="MTHFR"/>
    <property type="match status" value="1"/>
</dbReference>
<accession>A0A6B0TQN8</accession>
<dbReference type="UniPathway" id="UPA00193"/>
<evidence type="ECO:0000256" key="12">
    <source>
        <dbReference type="RuleBase" id="RU003862"/>
    </source>
</evidence>
<comment type="catalytic activity">
    <reaction evidence="11">
        <text>(6S)-5-methyl-5,6,7,8-tetrahydrofolate + NAD(+) = (6R)-5,10-methylene-5,6,7,8-tetrahydrofolate + NADH + H(+)</text>
        <dbReference type="Rhea" id="RHEA:19821"/>
        <dbReference type="ChEBI" id="CHEBI:15378"/>
        <dbReference type="ChEBI" id="CHEBI:15636"/>
        <dbReference type="ChEBI" id="CHEBI:18608"/>
        <dbReference type="ChEBI" id="CHEBI:57540"/>
        <dbReference type="ChEBI" id="CHEBI:57945"/>
        <dbReference type="EC" id="1.5.1.54"/>
    </reaction>
    <physiologicalReaction direction="right-to-left" evidence="11">
        <dbReference type="Rhea" id="RHEA:19823"/>
    </physiologicalReaction>
</comment>
<proteinExistence type="inferred from homology"/>
<dbReference type="SUPFAM" id="SSF51730">
    <property type="entry name" value="FAD-linked oxidoreductase"/>
    <property type="match status" value="1"/>
</dbReference>
<evidence type="ECO:0000256" key="7">
    <source>
        <dbReference type="ARBA" id="ARBA00023002"/>
    </source>
</evidence>
<dbReference type="RefSeq" id="WP_160855592.1">
    <property type="nucleotide sequence ID" value="NZ_WUWG01000005.1"/>
</dbReference>
<dbReference type="InterPro" id="IPR003171">
    <property type="entry name" value="Mehydrof_redctse-like"/>
</dbReference>
<dbReference type="GO" id="GO:0106312">
    <property type="term" value="F:methylenetetrahydrofolate reductase (NADH) activity"/>
    <property type="evidence" value="ECO:0007669"/>
    <property type="project" value="UniProtKB-EC"/>
</dbReference>
<evidence type="ECO:0000256" key="5">
    <source>
        <dbReference type="ARBA" id="ARBA00022630"/>
    </source>
</evidence>
<dbReference type="PANTHER" id="PTHR45754">
    <property type="entry name" value="METHYLENETETRAHYDROFOLATE REDUCTASE"/>
    <property type="match status" value="1"/>
</dbReference>
<comment type="pathway">
    <text evidence="10">Amino-acid biosynthesis; L-methionine biosynthesis via de novo pathway.</text>
</comment>
<evidence type="ECO:0000256" key="3">
    <source>
        <dbReference type="ARBA" id="ARBA00006743"/>
    </source>
</evidence>
<comment type="caution">
    <text evidence="13">The sequence shown here is derived from an EMBL/GenBank/DDBJ whole genome shotgun (WGS) entry which is preliminary data.</text>
</comment>
<reference evidence="13 14" key="1">
    <citation type="submission" date="2019-12" db="EMBL/GenBank/DDBJ databases">
        <title>Strain KN286 was isolated from seawater, which was collected from Caroline Seamount in the tropical western Pacific.</title>
        <authorList>
            <person name="Wang Q."/>
        </authorList>
    </citation>
    <scope>NUCLEOTIDE SEQUENCE [LARGE SCALE GENOMIC DNA]</scope>
    <source>
        <strain evidence="13 14">KN286</strain>
    </source>
</reference>
<evidence type="ECO:0000256" key="2">
    <source>
        <dbReference type="ARBA" id="ARBA00004777"/>
    </source>
</evidence>
<evidence type="ECO:0000256" key="10">
    <source>
        <dbReference type="ARBA" id="ARBA00034478"/>
    </source>
</evidence>
<evidence type="ECO:0000256" key="1">
    <source>
        <dbReference type="ARBA" id="ARBA00001974"/>
    </source>
</evidence>
<evidence type="ECO:0000256" key="6">
    <source>
        <dbReference type="ARBA" id="ARBA00022827"/>
    </source>
</evidence>
<dbReference type="GO" id="GO:0035999">
    <property type="term" value="P:tetrahydrofolate interconversion"/>
    <property type="evidence" value="ECO:0007669"/>
    <property type="project" value="UniProtKB-UniPathway"/>
</dbReference>
<dbReference type="Pfam" id="PF02219">
    <property type="entry name" value="MTHFR"/>
    <property type="match status" value="1"/>
</dbReference>
<comment type="cofactor">
    <cofactor evidence="1 12">
        <name>FAD</name>
        <dbReference type="ChEBI" id="CHEBI:57692"/>
    </cofactor>
</comment>
<dbReference type="AlphaFoldDB" id="A0A6B0TQN8"/>
<keyword evidence="8" id="KW-0520">NAD</keyword>
<organism evidence="13 14">
    <name type="scientific">Oceanomicrobium pacificus</name>
    <dbReference type="NCBI Taxonomy" id="2692916"/>
    <lineage>
        <taxon>Bacteria</taxon>
        <taxon>Pseudomonadati</taxon>
        <taxon>Pseudomonadota</taxon>
        <taxon>Alphaproteobacteria</taxon>
        <taxon>Rhodobacterales</taxon>
        <taxon>Paracoccaceae</taxon>
        <taxon>Oceanomicrobium</taxon>
    </lineage>
</organism>
<keyword evidence="5 12" id="KW-0285">Flavoprotein</keyword>
<name>A0A6B0TQN8_9RHOB</name>
<dbReference type="GO" id="GO:0005829">
    <property type="term" value="C:cytosol"/>
    <property type="evidence" value="ECO:0007669"/>
    <property type="project" value="InterPro"/>
</dbReference>
<dbReference type="EMBL" id="WUWG01000005">
    <property type="protein sequence ID" value="MXU66266.1"/>
    <property type="molecule type" value="Genomic_DNA"/>
</dbReference>
<gene>
    <name evidence="13" type="primary">metF</name>
    <name evidence="13" type="ORF">GSH16_12510</name>
</gene>
<protein>
    <recommendedName>
        <fullName evidence="12">Methylenetetrahydrofolate reductase</fullName>
        <ecNumber evidence="12">1.5.1.54</ecNumber>
    </recommendedName>
</protein>
<dbReference type="InterPro" id="IPR029041">
    <property type="entry name" value="FAD-linked_oxidoreductase-like"/>
</dbReference>
<evidence type="ECO:0000313" key="14">
    <source>
        <dbReference type="Proteomes" id="UP000436016"/>
    </source>
</evidence>
<keyword evidence="6 12" id="KW-0274">FAD</keyword>
<dbReference type="NCBIfam" id="TIGR00676">
    <property type="entry name" value="fadh2"/>
    <property type="match status" value="1"/>
</dbReference>
<dbReference type="Gene3D" id="3.20.20.220">
    <property type="match status" value="1"/>
</dbReference>
<comment type="similarity">
    <text evidence="3 12">Belongs to the methylenetetrahydrofolate reductase family.</text>
</comment>
<keyword evidence="7 12" id="KW-0560">Oxidoreductase</keyword>
<dbReference type="GO" id="GO:0009086">
    <property type="term" value="P:methionine biosynthetic process"/>
    <property type="evidence" value="ECO:0007669"/>
    <property type="project" value="UniProtKB-KW"/>
</dbReference>
<dbReference type="Proteomes" id="UP000436016">
    <property type="component" value="Unassembled WGS sequence"/>
</dbReference>
<sequence length="299" mass="31661">MHTETVSKQAPGLSFEFFPPNTPEGAARLWRSVERLAPLAPDFVSVTYGAGGTTRDRTNKAIRTIRERAGLPVAGHLTCVGASRDETLDVARSYAALGVRRIVALRGDPPKGADGFTPHADGFASAAELVSGLRAAGDFRISVAAYPEKHPEADSLAADIDNLKRKLDAGGDEAITQFFFEADTFLRFRDACAKAGIDAPIIPGILPVENFTKMVNFAGRCAAHVPDWMHDAFRNADGQEAQDVLATAVAAELCDTLLTEGAGHLHFYTLNKPDLTYNVCRAIGIATAAPGLAEGAGAA</sequence>
<evidence type="ECO:0000256" key="9">
    <source>
        <dbReference type="ARBA" id="ARBA00023167"/>
    </source>
</evidence>
<evidence type="ECO:0000256" key="4">
    <source>
        <dbReference type="ARBA" id="ARBA00022605"/>
    </source>
</evidence>
<comment type="pathway">
    <text evidence="2 12">One-carbon metabolism; tetrahydrofolate interconversion.</text>
</comment>
<evidence type="ECO:0000313" key="13">
    <source>
        <dbReference type="EMBL" id="MXU66266.1"/>
    </source>
</evidence>
<keyword evidence="4" id="KW-0028">Amino-acid biosynthesis</keyword>
<dbReference type="PANTHER" id="PTHR45754:SF3">
    <property type="entry name" value="METHYLENETETRAHYDROFOLATE REDUCTASE (NADPH)"/>
    <property type="match status" value="1"/>
</dbReference>